<evidence type="ECO:0000313" key="5">
    <source>
        <dbReference type="EMBL" id="RON38586.1"/>
    </source>
</evidence>
<feature type="domain" description="Mannitol dehydrogenase N-terminal" evidence="3">
    <location>
        <begin position="17"/>
        <end position="269"/>
    </location>
</feature>
<protein>
    <submittedName>
        <fullName evidence="5">Mannitol dehydrogenase</fullName>
    </submittedName>
</protein>
<dbReference type="InterPro" id="IPR013328">
    <property type="entry name" value="6PGD_dom2"/>
</dbReference>
<sequence length="489" mass="54237">MSVIQRIPSAGPAPEIGIVHLGLGAFHRAHQAVYLQRNLARHGGGDWGLCSANLRSNRALVDQLRKQDGRYHVAEYRDREQVVLREITVLREVLYVGDGGDELAFLLQRMAAPQTRIVTLTVTEKGYYLSPTTGQLRVEDPAIAHDIAHPQTPRTAPGIVLEALRRRHAEGIPAFTVLCCDNMPDNGQRTRQAVSALAAAQDPQLAKWIDEHVAFPGCMVDRIVPAMDATAFIRLDEQLDCQDRAAVVCESFSQWVIEDHFPLGRPEWEEEGVQMVRDVRPFETMKLRMLNGSHSLLAYIGLLAGHELVFEAIGDADLARFIQRYMAEEAAPTLDMPEGIDLSEYARELCARFANDSLQHRLRQIAMDGSQKLPQRWLLGAQQLLDEGRSISCTALGVAAWIHYCAQPSGGTTPVIDDPLNATFADLAARLQGAQLVDAFLDLGEVFPTTLSDRSHFRDAVQHAYGAFGRDGIRSILKTFPEHDTQEGK</sequence>
<dbReference type="SUPFAM" id="SSF48179">
    <property type="entry name" value="6-phosphogluconate dehydrogenase C-terminal domain-like"/>
    <property type="match status" value="1"/>
</dbReference>
<reference evidence="5 6" key="1">
    <citation type="submission" date="2016-10" db="EMBL/GenBank/DDBJ databases">
        <title>Comparative genome analysis of multiple Pseudomonas spp. focuses on biocontrol and plant growth promoting traits.</title>
        <authorList>
            <person name="Tao X.-Y."/>
            <person name="Taylor C.G."/>
        </authorList>
    </citation>
    <scope>NUCLEOTIDE SEQUENCE [LARGE SCALE GENOMIC DNA]</scope>
    <source>
        <strain evidence="5 6">38D4</strain>
    </source>
</reference>
<gene>
    <name evidence="5" type="ORF">BK664_14715</name>
</gene>
<dbReference type="InterPro" id="IPR036291">
    <property type="entry name" value="NAD(P)-bd_dom_sf"/>
</dbReference>
<evidence type="ECO:0000259" key="3">
    <source>
        <dbReference type="Pfam" id="PF01232"/>
    </source>
</evidence>
<dbReference type="EMBL" id="MOBO01000012">
    <property type="protein sequence ID" value="RON38586.1"/>
    <property type="molecule type" value="Genomic_DNA"/>
</dbReference>
<dbReference type="PROSITE" id="PS00974">
    <property type="entry name" value="MANNITOL_DHGENASE"/>
    <property type="match status" value="1"/>
</dbReference>
<dbReference type="InterPro" id="IPR013118">
    <property type="entry name" value="Mannitol_DH_C"/>
</dbReference>
<dbReference type="InterPro" id="IPR000669">
    <property type="entry name" value="Mannitol_DH"/>
</dbReference>
<dbReference type="PRINTS" id="PR00084">
    <property type="entry name" value="MTLDHDRGNASE"/>
</dbReference>
<evidence type="ECO:0000256" key="2">
    <source>
        <dbReference type="ARBA" id="ARBA00023027"/>
    </source>
</evidence>
<keyword evidence="1" id="KW-0560">Oxidoreductase</keyword>
<evidence type="ECO:0000313" key="6">
    <source>
        <dbReference type="Proteomes" id="UP000286351"/>
    </source>
</evidence>
<proteinExistence type="predicted"/>
<dbReference type="InterPro" id="IPR013131">
    <property type="entry name" value="Mannitol_DH_N"/>
</dbReference>
<dbReference type="SUPFAM" id="SSF51735">
    <property type="entry name" value="NAD(P)-binding Rossmann-fold domains"/>
    <property type="match status" value="1"/>
</dbReference>
<dbReference type="InterPro" id="IPR050988">
    <property type="entry name" value="Mannitol_DH/Oxidoreductase"/>
</dbReference>
<dbReference type="Proteomes" id="UP000286351">
    <property type="component" value="Unassembled WGS sequence"/>
</dbReference>
<name>A0A423JLK4_9PSED</name>
<dbReference type="PANTHER" id="PTHR43362">
    <property type="entry name" value="MANNITOL DEHYDROGENASE DSF1-RELATED"/>
    <property type="match status" value="1"/>
</dbReference>
<organism evidence="5 6">
    <name type="scientific">Pseudomonas brassicacearum</name>
    <dbReference type="NCBI Taxonomy" id="930166"/>
    <lineage>
        <taxon>Bacteria</taxon>
        <taxon>Pseudomonadati</taxon>
        <taxon>Pseudomonadota</taxon>
        <taxon>Gammaproteobacteria</taxon>
        <taxon>Pseudomonadales</taxon>
        <taxon>Pseudomonadaceae</taxon>
        <taxon>Pseudomonas</taxon>
    </lineage>
</organism>
<evidence type="ECO:0000256" key="1">
    <source>
        <dbReference type="ARBA" id="ARBA00023002"/>
    </source>
</evidence>
<dbReference type="PANTHER" id="PTHR43362:SF1">
    <property type="entry name" value="MANNITOL DEHYDROGENASE 2-RELATED"/>
    <property type="match status" value="1"/>
</dbReference>
<dbReference type="Pfam" id="PF01232">
    <property type="entry name" value="Mannitol_dh"/>
    <property type="match status" value="1"/>
</dbReference>
<dbReference type="AlphaFoldDB" id="A0A423JLK4"/>
<evidence type="ECO:0000259" key="4">
    <source>
        <dbReference type="Pfam" id="PF08125"/>
    </source>
</evidence>
<feature type="domain" description="Mannitol dehydrogenase C-terminal" evidence="4">
    <location>
        <begin position="278"/>
        <end position="466"/>
    </location>
</feature>
<comment type="caution">
    <text evidence="5">The sequence shown here is derived from an EMBL/GenBank/DDBJ whole genome shotgun (WGS) entry which is preliminary data.</text>
</comment>
<dbReference type="RefSeq" id="WP_123366367.1">
    <property type="nucleotide sequence ID" value="NZ_MOBO01000012.1"/>
</dbReference>
<dbReference type="Gene3D" id="3.40.50.720">
    <property type="entry name" value="NAD(P)-binding Rossmann-like Domain"/>
    <property type="match status" value="1"/>
</dbReference>
<keyword evidence="2" id="KW-0520">NAD</keyword>
<dbReference type="GO" id="GO:0019594">
    <property type="term" value="P:mannitol metabolic process"/>
    <property type="evidence" value="ECO:0007669"/>
    <property type="project" value="InterPro"/>
</dbReference>
<dbReference type="Pfam" id="PF08125">
    <property type="entry name" value="Mannitol_dh_C"/>
    <property type="match status" value="1"/>
</dbReference>
<dbReference type="InterPro" id="IPR008927">
    <property type="entry name" value="6-PGluconate_DH-like_C_sf"/>
</dbReference>
<dbReference type="InterPro" id="IPR023027">
    <property type="entry name" value="Mannitol_DH_CS"/>
</dbReference>
<dbReference type="GO" id="GO:0016616">
    <property type="term" value="F:oxidoreductase activity, acting on the CH-OH group of donors, NAD or NADP as acceptor"/>
    <property type="evidence" value="ECO:0007669"/>
    <property type="project" value="TreeGrafter"/>
</dbReference>
<accession>A0A423JLK4</accession>
<dbReference type="Gene3D" id="1.10.1040.10">
    <property type="entry name" value="N-(1-d-carboxylethyl)-l-norvaline Dehydrogenase, domain 2"/>
    <property type="match status" value="1"/>
</dbReference>